<dbReference type="InterPro" id="IPR016193">
    <property type="entry name" value="Cytidine_deaminase-like"/>
</dbReference>
<dbReference type="Gene3D" id="1.20.1570.10">
    <property type="entry name" value="dip2346 domain like"/>
    <property type="match status" value="1"/>
</dbReference>
<dbReference type="Proteomes" id="UP000199608">
    <property type="component" value="Unassembled WGS sequence"/>
</dbReference>
<evidence type="ECO:0000313" key="4">
    <source>
        <dbReference type="Proteomes" id="UP000199608"/>
    </source>
</evidence>
<dbReference type="EMBL" id="FNLL01000009">
    <property type="protein sequence ID" value="SDU46435.1"/>
    <property type="molecule type" value="Genomic_DNA"/>
</dbReference>
<organism evidence="3 4">
    <name type="scientific">Desulfobacula phenolica</name>
    <dbReference type="NCBI Taxonomy" id="90732"/>
    <lineage>
        <taxon>Bacteria</taxon>
        <taxon>Pseudomonadati</taxon>
        <taxon>Thermodesulfobacteriota</taxon>
        <taxon>Desulfobacteria</taxon>
        <taxon>Desulfobacterales</taxon>
        <taxon>Desulfobacteraceae</taxon>
        <taxon>Desulfobacula</taxon>
    </lineage>
</organism>
<accession>A0A1H2IR39</accession>
<dbReference type="InterPro" id="IPR048441">
    <property type="entry name" value="DUF1846_C"/>
</dbReference>
<sequence length="506" mass="57137">MQEKKIFDNERYLKEQAAEITKRINRFNNKLYLEFGGKLLFDYHAERVLPGYDPNIKIRLLHELRDQAEVLICIYAGDIERKKIRADFGITYETDILKIIDDLKSWEISVRGVIITRFENQPAAVIFKNKLKRRNINVYTHYYTKGYPTDVGLIVSKEGYGANDYIKTEKPLVVVTGPGPGSGKMATCLSQLYHDHRHGIQSGYAKFETFPVWNIPLKHPVNAAYEAATADLGDINMIDPFHLEAYNTKSVNYNRDVDIFPVLKRILEKITGNESCYLSPTDMGVNRVGFAITDDKGARMAAKQELIRRYLRYRCEYILGLTDKETVQRSELLMKEFDLTQEDRAVVLPARQAAQEAQNDPRLGINGVFFGAAIELKDKTIITGSNSPRMHAASSAIVRAIKHLAGIPNKINIMPANICDSVTRMKTEVLGEKSLSLDLQETLIALAISATGNHAVQLAMEGLKSFRGCEMHMTHMPSRGDEEGLRRLGVNLTTDPVFASKNLYTL</sequence>
<dbReference type="Gene3D" id="3.10.630.10">
    <property type="entry name" value="dip2346 domain like"/>
    <property type="match status" value="1"/>
</dbReference>
<protein>
    <submittedName>
        <fullName evidence="3">Uncharacterized protein, UPF0371 family</fullName>
    </submittedName>
</protein>
<dbReference type="RefSeq" id="WP_092236179.1">
    <property type="nucleotide sequence ID" value="NZ_FNLL01000009.1"/>
</dbReference>
<evidence type="ECO:0000313" key="3">
    <source>
        <dbReference type="EMBL" id="SDU46435.1"/>
    </source>
</evidence>
<feature type="domain" description="DUF1846" evidence="2">
    <location>
        <begin position="342"/>
        <end position="504"/>
    </location>
</feature>
<dbReference type="InterPro" id="IPR048496">
    <property type="entry name" value="DUF1846_N"/>
</dbReference>
<keyword evidence="4" id="KW-1185">Reference proteome</keyword>
<name>A0A1H2IR39_9BACT</name>
<evidence type="ECO:0000259" key="1">
    <source>
        <dbReference type="Pfam" id="PF08903"/>
    </source>
</evidence>
<reference evidence="4" key="1">
    <citation type="submission" date="2016-10" db="EMBL/GenBank/DDBJ databases">
        <authorList>
            <person name="Varghese N."/>
            <person name="Submissions S."/>
        </authorList>
    </citation>
    <scope>NUCLEOTIDE SEQUENCE [LARGE SCALE GENOMIC DNA]</scope>
    <source>
        <strain evidence="4">DSM 3384</strain>
    </source>
</reference>
<proteinExistence type="predicted"/>
<gene>
    <name evidence="3" type="ORF">SAMN04487931_10995</name>
</gene>
<feature type="domain" description="DUF1846" evidence="1">
    <location>
        <begin position="6"/>
        <end position="337"/>
    </location>
</feature>
<dbReference type="Pfam" id="PF20921">
    <property type="entry name" value="DUF1846_C"/>
    <property type="match status" value="1"/>
</dbReference>
<evidence type="ECO:0000259" key="2">
    <source>
        <dbReference type="Pfam" id="PF20921"/>
    </source>
</evidence>
<dbReference type="AlphaFoldDB" id="A0A1H2IR39"/>
<dbReference type="GO" id="GO:0003824">
    <property type="term" value="F:catalytic activity"/>
    <property type="evidence" value="ECO:0007669"/>
    <property type="project" value="InterPro"/>
</dbReference>
<dbReference type="Gene3D" id="3.40.140.40">
    <property type="entry name" value="Domain of unknown function (DUF1846), C-terminal subdomain"/>
    <property type="match status" value="1"/>
</dbReference>
<dbReference type="SUPFAM" id="SSF53927">
    <property type="entry name" value="Cytidine deaminase-like"/>
    <property type="match status" value="1"/>
</dbReference>
<dbReference type="Pfam" id="PF08903">
    <property type="entry name" value="DUF1846"/>
    <property type="match status" value="1"/>
</dbReference>
<dbReference type="NCBIfam" id="NF010184">
    <property type="entry name" value="PRK13663.1"/>
    <property type="match status" value="1"/>
</dbReference>